<dbReference type="GO" id="GO:0003677">
    <property type="term" value="F:DNA binding"/>
    <property type="evidence" value="ECO:0007669"/>
    <property type="project" value="UniProtKB-KW"/>
</dbReference>
<keyword evidence="3 8" id="KW-0805">Transcription regulation</keyword>
<organism evidence="10 11">
    <name type="scientific">Dendrobium catenatum</name>
    <dbReference type="NCBI Taxonomy" id="906689"/>
    <lineage>
        <taxon>Eukaryota</taxon>
        <taxon>Viridiplantae</taxon>
        <taxon>Streptophyta</taxon>
        <taxon>Embryophyta</taxon>
        <taxon>Tracheophyta</taxon>
        <taxon>Spermatophyta</taxon>
        <taxon>Magnoliopsida</taxon>
        <taxon>Liliopsida</taxon>
        <taxon>Asparagales</taxon>
        <taxon>Orchidaceae</taxon>
        <taxon>Epidendroideae</taxon>
        <taxon>Malaxideae</taxon>
        <taxon>Dendrobiinae</taxon>
        <taxon>Dendrobium</taxon>
    </lineage>
</organism>
<evidence type="ECO:0000256" key="7">
    <source>
        <dbReference type="ARBA" id="ARBA00025232"/>
    </source>
</evidence>
<keyword evidence="11" id="KW-1185">Reference proteome</keyword>
<evidence type="ECO:0000256" key="2">
    <source>
        <dbReference type="ARBA" id="ARBA00005249"/>
    </source>
</evidence>
<dbReference type="GO" id="GO:0005674">
    <property type="term" value="C:transcription factor TFIIF complex"/>
    <property type="evidence" value="ECO:0007669"/>
    <property type="project" value="TreeGrafter"/>
</dbReference>
<dbReference type="GO" id="GO:0003743">
    <property type="term" value="F:translation initiation factor activity"/>
    <property type="evidence" value="ECO:0007669"/>
    <property type="project" value="UniProtKB-KW"/>
</dbReference>
<feature type="compositionally biased region" description="Acidic residues" evidence="9">
    <location>
        <begin position="263"/>
        <end position="281"/>
    </location>
</feature>
<evidence type="ECO:0000256" key="5">
    <source>
        <dbReference type="ARBA" id="ARBA00023163"/>
    </source>
</evidence>
<dbReference type="EMBL" id="KZ502327">
    <property type="protein sequence ID" value="PKU80557.1"/>
    <property type="molecule type" value="Genomic_DNA"/>
</dbReference>
<evidence type="ECO:0000256" key="6">
    <source>
        <dbReference type="ARBA" id="ARBA00023242"/>
    </source>
</evidence>
<dbReference type="GO" id="GO:0032968">
    <property type="term" value="P:positive regulation of transcription elongation by RNA polymerase II"/>
    <property type="evidence" value="ECO:0007669"/>
    <property type="project" value="InterPro"/>
</dbReference>
<feature type="compositionally biased region" description="Basic and acidic residues" evidence="9">
    <location>
        <begin position="428"/>
        <end position="441"/>
    </location>
</feature>
<evidence type="ECO:0000313" key="11">
    <source>
        <dbReference type="Proteomes" id="UP000233837"/>
    </source>
</evidence>
<feature type="compositionally biased region" description="Basic and acidic residues" evidence="9">
    <location>
        <begin position="377"/>
        <end position="386"/>
    </location>
</feature>
<reference evidence="10 11" key="1">
    <citation type="journal article" date="2016" name="Sci. Rep.">
        <title>The Dendrobium catenatum Lindl. genome sequence provides insights into polysaccharide synthase, floral development and adaptive evolution.</title>
        <authorList>
            <person name="Zhang G.Q."/>
            <person name="Xu Q."/>
            <person name="Bian C."/>
            <person name="Tsai W.C."/>
            <person name="Yeh C.M."/>
            <person name="Liu K.W."/>
            <person name="Yoshida K."/>
            <person name="Zhang L.S."/>
            <person name="Chang S.B."/>
            <person name="Chen F."/>
            <person name="Shi Y."/>
            <person name="Su Y.Y."/>
            <person name="Zhang Y.Q."/>
            <person name="Chen L.J."/>
            <person name="Yin Y."/>
            <person name="Lin M."/>
            <person name="Huang H."/>
            <person name="Deng H."/>
            <person name="Wang Z.W."/>
            <person name="Zhu S.L."/>
            <person name="Zhao X."/>
            <person name="Deng C."/>
            <person name="Niu S.C."/>
            <person name="Huang J."/>
            <person name="Wang M."/>
            <person name="Liu G.H."/>
            <person name="Yang H.J."/>
            <person name="Xiao X.J."/>
            <person name="Hsiao Y.Y."/>
            <person name="Wu W.L."/>
            <person name="Chen Y.Y."/>
            <person name="Mitsuda N."/>
            <person name="Ohme-Takagi M."/>
            <person name="Luo Y.B."/>
            <person name="Van de Peer Y."/>
            <person name="Liu Z.J."/>
        </authorList>
    </citation>
    <scope>NUCLEOTIDE SEQUENCE [LARGE SCALE GENOMIC DNA]</scope>
    <source>
        <tissue evidence="10">The whole plant</tissue>
    </source>
</reference>
<accession>A0A2I0WY30</accession>
<evidence type="ECO:0000256" key="1">
    <source>
        <dbReference type="ARBA" id="ARBA00004123"/>
    </source>
</evidence>
<evidence type="ECO:0000256" key="3">
    <source>
        <dbReference type="ARBA" id="ARBA00023015"/>
    </source>
</evidence>
<keyword evidence="10" id="KW-0396">Initiation factor</keyword>
<keyword evidence="6 8" id="KW-0539">Nucleus</keyword>
<feature type="region of interest" description="Disordered" evidence="9">
    <location>
        <begin position="214"/>
        <end position="470"/>
    </location>
</feature>
<proteinExistence type="inferred from homology"/>
<feature type="compositionally biased region" description="Low complexity" evidence="9">
    <location>
        <begin position="442"/>
        <end position="464"/>
    </location>
</feature>
<protein>
    <recommendedName>
        <fullName evidence="8">Transcription initiation factor IIF subunit alpha</fullName>
    </recommendedName>
</protein>
<dbReference type="STRING" id="906689.A0A2I0WY30"/>
<dbReference type="InterPro" id="IPR036390">
    <property type="entry name" value="WH_DNA-bd_sf"/>
</dbReference>
<sequence>MSFDLVLKPACEGCGSPSDLYGSNCRHKTLCPSCGKTMAENRTRCNICGVPISRLIREYNVRASTNTEKAYFIGRFCSGVPPFSKKKNVENKWTIHKDGLQGRQLTDALRDSWTNRHSFLLNQHPMVQSSLRGLPLGGFHWHGIISPYDGRLHAYHFGRVYNFNKVAQYKQLTLEEAEEKMNKRKHNATGYERWMMKAAATGAAAFGEINKSEGFGSGGGAEGFRPKKVKGEENGDHSDRGEENEQEEESRKTRLGLHRKGGDDDEDGGKGDDMDDDDIEKGDDWEHEEIFTDDDEAVGNDPEEREDLAPEIPAPPEIKQDEDDEIEGEEGGLSKSGKELKKLLGKAAGLNESDAEEEDDDDDMDDETTISPVLAPKQKDAPKDEPADNSPAKPASGSARGTPSSSKSSKSKKKTGNDDGKPGASTPAKKETKTSSIKEESPSTIQVGASSRGLSSAAARATPTPSGPVTEDEIRSVLLAMAPVTTQDLVANFKGRIKLKEDKAAFADILKRISKIQKTNGLNYVVVD</sequence>
<dbReference type="GO" id="GO:0006367">
    <property type="term" value="P:transcription initiation at RNA polymerase II promoter"/>
    <property type="evidence" value="ECO:0007669"/>
    <property type="project" value="InterPro"/>
</dbReference>
<dbReference type="SUPFAM" id="SSF50916">
    <property type="entry name" value="Rap30/74 interaction domains"/>
    <property type="match status" value="1"/>
</dbReference>
<feature type="compositionally biased region" description="Acidic residues" evidence="9">
    <location>
        <begin position="291"/>
        <end position="306"/>
    </location>
</feature>
<dbReference type="SUPFAM" id="SSF46785">
    <property type="entry name" value="Winged helix' DNA-binding domain"/>
    <property type="match status" value="1"/>
</dbReference>
<dbReference type="InterPro" id="IPR011039">
    <property type="entry name" value="TFIIF_interaction"/>
</dbReference>
<evidence type="ECO:0000313" key="10">
    <source>
        <dbReference type="EMBL" id="PKU80557.1"/>
    </source>
</evidence>
<comment type="similarity">
    <text evidence="2 8">Belongs to the TFIIF alpha subunit family.</text>
</comment>
<evidence type="ECO:0000256" key="4">
    <source>
        <dbReference type="ARBA" id="ARBA00023125"/>
    </source>
</evidence>
<keyword evidence="10" id="KW-0648">Protein biosynthesis</keyword>
<feature type="compositionally biased region" description="Acidic residues" evidence="9">
    <location>
        <begin position="353"/>
        <end position="368"/>
    </location>
</feature>
<reference evidence="10 11" key="2">
    <citation type="journal article" date="2017" name="Nature">
        <title>The Apostasia genome and the evolution of orchids.</title>
        <authorList>
            <person name="Zhang G.Q."/>
            <person name="Liu K.W."/>
            <person name="Li Z."/>
            <person name="Lohaus R."/>
            <person name="Hsiao Y.Y."/>
            <person name="Niu S.C."/>
            <person name="Wang J.Y."/>
            <person name="Lin Y.C."/>
            <person name="Xu Q."/>
            <person name="Chen L.J."/>
            <person name="Yoshida K."/>
            <person name="Fujiwara S."/>
            <person name="Wang Z.W."/>
            <person name="Zhang Y.Q."/>
            <person name="Mitsuda N."/>
            <person name="Wang M."/>
            <person name="Liu G.H."/>
            <person name="Pecoraro L."/>
            <person name="Huang H.X."/>
            <person name="Xiao X.J."/>
            <person name="Lin M."/>
            <person name="Wu X.Y."/>
            <person name="Wu W.L."/>
            <person name="Chen Y.Y."/>
            <person name="Chang S.B."/>
            <person name="Sakamoto S."/>
            <person name="Ohme-Takagi M."/>
            <person name="Yagi M."/>
            <person name="Zeng S.J."/>
            <person name="Shen C.Y."/>
            <person name="Yeh C.M."/>
            <person name="Luo Y.B."/>
            <person name="Tsai W.C."/>
            <person name="Van de Peer Y."/>
            <person name="Liu Z.J."/>
        </authorList>
    </citation>
    <scope>NUCLEOTIDE SEQUENCE [LARGE SCALE GENOMIC DNA]</scope>
    <source>
        <tissue evidence="10">The whole plant</tissue>
    </source>
</reference>
<evidence type="ECO:0000256" key="8">
    <source>
        <dbReference type="RuleBase" id="RU366044"/>
    </source>
</evidence>
<feature type="compositionally biased region" description="Basic and acidic residues" evidence="9">
    <location>
        <begin position="229"/>
        <end position="243"/>
    </location>
</feature>
<evidence type="ECO:0000256" key="9">
    <source>
        <dbReference type="SAM" id="MobiDB-lite"/>
    </source>
</evidence>
<dbReference type="Proteomes" id="UP000233837">
    <property type="component" value="Unassembled WGS sequence"/>
</dbReference>
<dbReference type="AlphaFoldDB" id="A0A2I0WY30"/>
<dbReference type="Pfam" id="PF05793">
    <property type="entry name" value="TFIIF_alpha"/>
    <property type="match status" value="1"/>
</dbReference>
<dbReference type="GO" id="GO:0016251">
    <property type="term" value="F:RNA polymerase II general transcription initiation factor activity"/>
    <property type="evidence" value="ECO:0007669"/>
    <property type="project" value="TreeGrafter"/>
</dbReference>
<comment type="function">
    <text evidence="7 8">TFIIF is a general transcription initiation factor that binds to RNA polymerase II and helps to recruit it to the initiation complex in collaboration with TFIIB. It promotes transcription elongation.</text>
</comment>
<dbReference type="GO" id="GO:0001096">
    <property type="term" value="F:TFIIF-class transcription factor complex binding"/>
    <property type="evidence" value="ECO:0007669"/>
    <property type="project" value="TreeGrafter"/>
</dbReference>
<dbReference type="PANTHER" id="PTHR13011:SF0">
    <property type="entry name" value="GENERAL TRANSCRIPTION FACTOR IIF SUBUNIT 1"/>
    <property type="match status" value="1"/>
</dbReference>
<gene>
    <name evidence="10" type="primary">RAP74</name>
    <name evidence="10" type="ORF">MA16_Dca011681</name>
</gene>
<dbReference type="PANTHER" id="PTHR13011">
    <property type="entry name" value="TFIIF-ALPHA"/>
    <property type="match status" value="1"/>
</dbReference>
<feature type="compositionally biased region" description="Acidic residues" evidence="9">
    <location>
        <begin position="320"/>
        <end position="330"/>
    </location>
</feature>
<dbReference type="InterPro" id="IPR036388">
    <property type="entry name" value="WH-like_DNA-bd_sf"/>
</dbReference>
<dbReference type="InterPro" id="IPR008851">
    <property type="entry name" value="TFIIF-alpha"/>
</dbReference>
<keyword evidence="4 8" id="KW-0238">DNA-binding</keyword>
<dbReference type="Gene3D" id="1.10.10.10">
    <property type="entry name" value="Winged helix-like DNA-binding domain superfamily/Winged helix DNA-binding domain"/>
    <property type="match status" value="1"/>
</dbReference>
<keyword evidence="5 8" id="KW-0804">Transcription</keyword>
<name>A0A2I0WY30_9ASPA</name>
<comment type="subcellular location">
    <subcellularLocation>
        <location evidence="1 8">Nucleus</location>
    </subcellularLocation>
</comment>